<reference evidence="1" key="1">
    <citation type="submission" date="2020-03" db="EMBL/GenBank/DDBJ databases">
        <title>Hybrid Assembly of Korean Phytophthora infestans isolates.</title>
        <authorList>
            <person name="Prokchorchik M."/>
            <person name="Lee Y."/>
            <person name="Seo J."/>
            <person name="Cho J.-H."/>
            <person name="Park Y.-E."/>
            <person name="Jang D.-C."/>
            <person name="Im J.-S."/>
            <person name="Choi J.-G."/>
            <person name="Park H.-J."/>
            <person name="Lee G.-B."/>
            <person name="Lee Y.-G."/>
            <person name="Hong S.-Y."/>
            <person name="Cho K."/>
            <person name="Sohn K.H."/>
        </authorList>
    </citation>
    <scope>NUCLEOTIDE SEQUENCE</scope>
    <source>
        <strain evidence="1">KR_2_A2</strain>
    </source>
</reference>
<dbReference type="Proteomes" id="UP000704712">
    <property type="component" value="Unassembled WGS sequence"/>
</dbReference>
<organism evidence="1 2">
    <name type="scientific">Phytophthora infestans</name>
    <name type="common">Potato late blight agent</name>
    <name type="synonym">Botrytis infestans</name>
    <dbReference type="NCBI Taxonomy" id="4787"/>
    <lineage>
        <taxon>Eukaryota</taxon>
        <taxon>Sar</taxon>
        <taxon>Stramenopiles</taxon>
        <taxon>Oomycota</taxon>
        <taxon>Peronosporomycetes</taxon>
        <taxon>Peronosporales</taxon>
        <taxon>Peronosporaceae</taxon>
        <taxon>Phytophthora</taxon>
    </lineage>
</organism>
<dbReference type="EMBL" id="JAACNO010000041">
    <property type="protein sequence ID" value="KAF4150662.1"/>
    <property type="molecule type" value="Genomic_DNA"/>
</dbReference>
<proteinExistence type="predicted"/>
<gene>
    <name evidence="1" type="ORF">GN958_ATG00192</name>
</gene>
<evidence type="ECO:0000313" key="2">
    <source>
        <dbReference type="Proteomes" id="UP000704712"/>
    </source>
</evidence>
<accession>A0A8S9VH50</accession>
<name>A0A8S9VH50_PHYIN</name>
<comment type="caution">
    <text evidence="1">The sequence shown here is derived from an EMBL/GenBank/DDBJ whole genome shotgun (WGS) entry which is preliminary data.</text>
</comment>
<dbReference type="AlphaFoldDB" id="A0A8S9VH50"/>
<protein>
    <submittedName>
        <fullName evidence="1">Uncharacterized protein</fullName>
    </submittedName>
</protein>
<evidence type="ECO:0000313" key="1">
    <source>
        <dbReference type="EMBL" id="KAF4150662.1"/>
    </source>
</evidence>
<sequence>MRVMAGLAMSRLEQLVQVASSSDEVLFRFEDIVLKADPVLLWGRIYCDFGRGPGVNTDIVLADLFARKLQSGETVEQYINDLQRMQRILAKKTTLFQIIASGG</sequence>